<dbReference type="InterPro" id="IPR016032">
    <property type="entry name" value="Sig_transdc_resp-reg_C-effctor"/>
</dbReference>
<organism evidence="9 10">
    <name type="scientific">Paenibacillus endophyticus</name>
    <dbReference type="NCBI Taxonomy" id="1294268"/>
    <lineage>
        <taxon>Bacteria</taxon>
        <taxon>Bacillati</taxon>
        <taxon>Bacillota</taxon>
        <taxon>Bacilli</taxon>
        <taxon>Bacillales</taxon>
        <taxon>Paenibacillaceae</taxon>
        <taxon>Paenibacillus</taxon>
    </lineage>
</organism>
<keyword evidence="3" id="KW-0902">Two-component regulatory system</keyword>
<dbReference type="SUPFAM" id="SSF46894">
    <property type="entry name" value="C-terminal effector domain of the bipartite response regulators"/>
    <property type="match status" value="1"/>
</dbReference>
<keyword evidence="10" id="KW-1185">Reference proteome</keyword>
<dbReference type="GO" id="GO:0000976">
    <property type="term" value="F:transcription cis-regulatory region binding"/>
    <property type="evidence" value="ECO:0007669"/>
    <property type="project" value="TreeGrafter"/>
</dbReference>
<accession>A0A7W5C7N6</accession>
<comment type="subcellular location">
    <subcellularLocation>
        <location evidence="1">Cytoplasm</location>
    </subcellularLocation>
</comment>
<dbReference type="GO" id="GO:0006355">
    <property type="term" value="P:regulation of DNA-templated transcription"/>
    <property type="evidence" value="ECO:0007669"/>
    <property type="project" value="InterPro"/>
</dbReference>
<evidence type="ECO:0000313" key="10">
    <source>
        <dbReference type="Proteomes" id="UP000518605"/>
    </source>
</evidence>
<dbReference type="Gene3D" id="1.10.10.10">
    <property type="entry name" value="Winged helix-like DNA-binding domain superfamily/Winged helix DNA-binding domain"/>
    <property type="match status" value="1"/>
</dbReference>
<dbReference type="InterPro" id="IPR039420">
    <property type="entry name" value="WalR-like"/>
</dbReference>
<dbReference type="Pfam" id="PF00486">
    <property type="entry name" value="Trans_reg_C"/>
    <property type="match status" value="1"/>
</dbReference>
<feature type="domain" description="OmpR/PhoB-type" evidence="8">
    <location>
        <begin position="168"/>
        <end position="267"/>
    </location>
</feature>
<dbReference type="FunFam" id="1.10.10.10:FF:000018">
    <property type="entry name" value="DNA-binding response regulator ResD"/>
    <property type="match status" value="1"/>
</dbReference>
<proteinExistence type="predicted"/>
<evidence type="ECO:0000256" key="2">
    <source>
        <dbReference type="ARBA" id="ARBA00022553"/>
    </source>
</evidence>
<dbReference type="PANTHER" id="PTHR48111">
    <property type="entry name" value="REGULATOR OF RPOS"/>
    <property type="match status" value="1"/>
</dbReference>
<dbReference type="CDD" id="cd00383">
    <property type="entry name" value="trans_reg_C"/>
    <property type="match status" value="1"/>
</dbReference>
<dbReference type="PROSITE" id="PS51755">
    <property type="entry name" value="OMPR_PHOB"/>
    <property type="match status" value="1"/>
</dbReference>
<dbReference type="GO" id="GO:0000156">
    <property type="term" value="F:phosphorelay response regulator activity"/>
    <property type="evidence" value="ECO:0007669"/>
    <property type="project" value="TreeGrafter"/>
</dbReference>
<gene>
    <name evidence="9" type="ORF">FHS16_002714</name>
</gene>
<evidence type="ECO:0000256" key="1">
    <source>
        <dbReference type="ARBA" id="ARBA00004496"/>
    </source>
</evidence>
<dbReference type="SMART" id="SM00862">
    <property type="entry name" value="Trans_reg_C"/>
    <property type="match status" value="1"/>
</dbReference>
<dbReference type="EMBL" id="JACHXW010000007">
    <property type="protein sequence ID" value="MBB3152657.1"/>
    <property type="molecule type" value="Genomic_DNA"/>
</dbReference>
<reference evidence="9 10" key="1">
    <citation type="submission" date="2020-08" db="EMBL/GenBank/DDBJ databases">
        <title>Genomic Encyclopedia of Type Strains, Phase III (KMG-III): the genomes of soil and plant-associated and newly described type strains.</title>
        <authorList>
            <person name="Whitman W."/>
        </authorList>
    </citation>
    <scope>NUCLEOTIDE SEQUENCE [LARGE SCALE GENOMIC DNA]</scope>
    <source>
        <strain evidence="9 10">CECT 8234</strain>
    </source>
</reference>
<evidence type="ECO:0000256" key="4">
    <source>
        <dbReference type="ARBA" id="ARBA00023015"/>
    </source>
</evidence>
<dbReference type="Proteomes" id="UP000518605">
    <property type="component" value="Unassembled WGS sequence"/>
</dbReference>
<name>A0A7W5C7N6_9BACL</name>
<dbReference type="GO" id="GO:0005829">
    <property type="term" value="C:cytosol"/>
    <property type="evidence" value="ECO:0007669"/>
    <property type="project" value="TreeGrafter"/>
</dbReference>
<keyword evidence="2" id="KW-0597">Phosphoprotein</keyword>
<dbReference type="InterPro" id="IPR036388">
    <property type="entry name" value="WH-like_DNA-bd_sf"/>
</dbReference>
<evidence type="ECO:0000313" key="9">
    <source>
        <dbReference type="EMBL" id="MBB3152657.1"/>
    </source>
</evidence>
<evidence type="ECO:0000256" key="6">
    <source>
        <dbReference type="ARBA" id="ARBA00023163"/>
    </source>
</evidence>
<keyword evidence="4" id="KW-0805">Transcription regulation</keyword>
<dbReference type="GO" id="GO:0032993">
    <property type="term" value="C:protein-DNA complex"/>
    <property type="evidence" value="ECO:0007669"/>
    <property type="project" value="TreeGrafter"/>
</dbReference>
<sequence>MLDETTMINDHSTGENEQAGYTEEELLQNGMICSITQRVMIISPMPERVKSLLVALSSECFDVFSLHDFQKSMLQSLQPELLVFDAIPLVNAATGHTLQAGAELLESADMHAVPVLILLDQKSYDSRDTFALGAAELLVWPAKPEQAVKQINRMLTNRPAIVPKAVDQDIRTFKDITVDLKKMTVDRGGQRVELTKTEYDLLLHFMSSDGSVLSRESLLDTVWGLHFYGGSNLVDAHIKSLRKKLKDSAVSPKYIVTVRGAGYRIAEIRE</sequence>
<feature type="DNA-binding region" description="OmpR/PhoB-type" evidence="7">
    <location>
        <begin position="168"/>
        <end position="267"/>
    </location>
</feature>
<evidence type="ECO:0000256" key="5">
    <source>
        <dbReference type="ARBA" id="ARBA00023125"/>
    </source>
</evidence>
<evidence type="ECO:0000256" key="7">
    <source>
        <dbReference type="PROSITE-ProRule" id="PRU01091"/>
    </source>
</evidence>
<dbReference type="RefSeq" id="WP_183562810.1">
    <property type="nucleotide sequence ID" value="NZ_CBCSLB010000006.1"/>
</dbReference>
<protein>
    <submittedName>
        <fullName evidence="9">DNA-binding response OmpR family regulator</fullName>
    </submittedName>
</protein>
<dbReference type="PANTHER" id="PTHR48111:SF1">
    <property type="entry name" value="TWO-COMPONENT RESPONSE REGULATOR ORR33"/>
    <property type="match status" value="1"/>
</dbReference>
<evidence type="ECO:0000256" key="3">
    <source>
        <dbReference type="ARBA" id="ARBA00023012"/>
    </source>
</evidence>
<keyword evidence="5 7" id="KW-0238">DNA-binding</keyword>
<dbReference type="InterPro" id="IPR001867">
    <property type="entry name" value="OmpR/PhoB-type_DNA-bd"/>
</dbReference>
<dbReference type="AlphaFoldDB" id="A0A7W5C7N6"/>
<keyword evidence="6" id="KW-0804">Transcription</keyword>
<comment type="caution">
    <text evidence="9">The sequence shown here is derived from an EMBL/GenBank/DDBJ whole genome shotgun (WGS) entry which is preliminary data.</text>
</comment>
<evidence type="ECO:0000259" key="8">
    <source>
        <dbReference type="PROSITE" id="PS51755"/>
    </source>
</evidence>